<dbReference type="Proteomes" id="UP000640333">
    <property type="component" value="Unassembled WGS sequence"/>
</dbReference>
<accession>A0A8J7FQY7</accession>
<evidence type="ECO:0000313" key="5">
    <source>
        <dbReference type="EMBL" id="MBE9395760.1"/>
    </source>
</evidence>
<feature type="domain" description="Glycine zipper 2TM" evidence="4">
    <location>
        <begin position="78"/>
        <end position="116"/>
    </location>
</feature>
<dbReference type="PANTHER" id="PTHR35603:SF2">
    <property type="entry name" value="OUTER MEMBRANE LIPOPROTEIN"/>
    <property type="match status" value="1"/>
</dbReference>
<name>A0A8J7FQY7_9GAMM</name>
<comment type="subcellular location">
    <subcellularLocation>
        <location evidence="1">Membrane</location>
    </subcellularLocation>
</comment>
<dbReference type="EMBL" id="JADEYS010000001">
    <property type="protein sequence ID" value="MBE9395760.1"/>
    <property type="molecule type" value="Genomic_DNA"/>
</dbReference>
<reference evidence="5" key="1">
    <citation type="submission" date="2020-10" db="EMBL/GenBank/DDBJ databases">
        <title>Bacterium isolated from coastal waters sediment.</title>
        <authorList>
            <person name="Chen R.-J."/>
            <person name="Lu D.-C."/>
            <person name="Zhu K.-L."/>
            <person name="Du Z.-J."/>
        </authorList>
    </citation>
    <scope>NUCLEOTIDE SEQUENCE</scope>
    <source>
        <strain evidence="5">N1Y112</strain>
    </source>
</reference>
<evidence type="ECO:0000256" key="3">
    <source>
        <dbReference type="SAM" id="SignalP"/>
    </source>
</evidence>
<feature type="signal peptide" evidence="3">
    <location>
        <begin position="1"/>
        <end position="21"/>
    </location>
</feature>
<evidence type="ECO:0000259" key="4">
    <source>
        <dbReference type="Pfam" id="PF05433"/>
    </source>
</evidence>
<organism evidence="5 6">
    <name type="scientific">Pontibacterium sinense</name>
    <dbReference type="NCBI Taxonomy" id="2781979"/>
    <lineage>
        <taxon>Bacteria</taxon>
        <taxon>Pseudomonadati</taxon>
        <taxon>Pseudomonadota</taxon>
        <taxon>Gammaproteobacteria</taxon>
        <taxon>Oceanospirillales</taxon>
        <taxon>Oceanospirillaceae</taxon>
        <taxon>Pontibacterium</taxon>
    </lineage>
</organism>
<keyword evidence="3" id="KW-0732">Signal</keyword>
<feature type="chain" id="PRO_5035233766" evidence="3">
    <location>
        <begin position="22"/>
        <end position="182"/>
    </location>
</feature>
<keyword evidence="2" id="KW-0472">Membrane</keyword>
<dbReference type="InterPro" id="IPR008816">
    <property type="entry name" value="Gly_zipper_2TM_dom"/>
</dbReference>
<evidence type="ECO:0000256" key="1">
    <source>
        <dbReference type="ARBA" id="ARBA00004370"/>
    </source>
</evidence>
<comment type="caution">
    <text evidence="5">The sequence shown here is derived from an EMBL/GenBank/DDBJ whole genome shotgun (WGS) entry which is preliminary data.</text>
</comment>
<dbReference type="Pfam" id="PF05433">
    <property type="entry name" value="Rick_17kDa_Anti"/>
    <property type="match status" value="1"/>
</dbReference>
<evidence type="ECO:0000313" key="6">
    <source>
        <dbReference type="Proteomes" id="UP000640333"/>
    </source>
</evidence>
<dbReference type="RefSeq" id="WP_193951319.1">
    <property type="nucleotide sequence ID" value="NZ_JADEYS010000001.1"/>
</dbReference>
<dbReference type="GO" id="GO:0019867">
    <property type="term" value="C:outer membrane"/>
    <property type="evidence" value="ECO:0007669"/>
    <property type="project" value="InterPro"/>
</dbReference>
<dbReference type="InterPro" id="IPR051407">
    <property type="entry name" value="Bact_OM_lipoprot/Surf_antigen"/>
</dbReference>
<proteinExistence type="predicted"/>
<sequence length="182" mass="20962">MKKLILTALLSVGVIATQAEARSWDKGHPKHKDFARVVHVQPIYHRIERSIPRETCWNERVQVQQPHRYRNDSYTDEILGGIIGGAIGNAVGHNKSNKKVQAAIGAALGASIAHDMNRPRHRDYGVSYRDEQRCAVEHDVEYHEEVSGYNVTYRYHGREYQTRTRRHPGKRIRVQVDVRPVH</sequence>
<evidence type="ECO:0000256" key="2">
    <source>
        <dbReference type="ARBA" id="ARBA00023136"/>
    </source>
</evidence>
<gene>
    <name evidence="5" type="ORF">IOQ59_00655</name>
</gene>
<protein>
    <submittedName>
        <fullName evidence="5">Glycine zipper 2TM domain-containing protein</fullName>
    </submittedName>
</protein>
<dbReference type="AlphaFoldDB" id="A0A8J7FQY7"/>
<keyword evidence="6" id="KW-1185">Reference proteome</keyword>
<dbReference type="PANTHER" id="PTHR35603">
    <property type="match status" value="1"/>
</dbReference>